<evidence type="ECO:0000313" key="3">
    <source>
        <dbReference type="Proteomes" id="UP000054047"/>
    </source>
</evidence>
<feature type="chain" id="PRO_5002146516" description="Secreted protein" evidence="1">
    <location>
        <begin position="18"/>
        <end position="118"/>
    </location>
</feature>
<evidence type="ECO:0008006" key="4">
    <source>
        <dbReference type="Google" id="ProtNLM"/>
    </source>
</evidence>
<evidence type="ECO:0000313" key="2">
    <source>
        <dbReference type="EMBL" id="KIH50988.1"/>
    </source>
</evidence>
<proteinExistence type="predicted"/>
<feature type="signal peptide" evidence="1">
    <location>
        <begin position="1"/>
        <end position="17"/>
    </location>
</feature>
<keyword evidence="3" id="KW-1185">Reference proteome</keyword>
<evidence type="ECO:0000256" key="1">
    <source>
        <dbReference type="SAM" id="SignalP"/>
    </source>
</evidence>
<sequence>MHFVLVVGIATPPLTEAARSTAVGWAYQQKCPRMSGSLAYFRLPHRGGSVRSSTFSSYVAGGKRGSSASAVSATSDKGELVDTFSKLNVSGRPDRLWLACLRTGPTAPLRPPTDRCRS</sequence>
<name>A0A0C2C3W5_9BILA</name>
<protein>
    <recommendedName>
        <fullName evidence="4">Secreted protein</fullName>
    </recommendedName>
</protein>
<accession>A0A0C2C3W5</accession>
<gene>
    <name evidence="2" type="ORF">ANCDUO_18930</name>
</gene>
<dbReference type="EMBL" id="KN748008">
    <property type="protein sequence ID" value="KIH50988.1"/>
    <property type="molecule type" value="Genomic_DNA"/>
</dbReference>
<organism evidence="2 3">
    <name type="scientific">Ancylostoma duodenale</name>
    <dbReference type="NCBI Taxonomy" id="51022"/>
    <lineage>
        <taxon>Eukaryota</taxon>
        <taxon>Metazoa</taxon>
        <taxon>Ecdysozoa</taxon>
        <taxon>Nematoda</taxon>
        <taxon>Chromadorea</taxon>
        <taxon>Rhabditida</taxon>
        <taxon>Rhabditina</taxon>
        <taxon>Rhabditomorpha</taxon>
        <taxon>Strongyloidea</taxon>
        <taxon>Ancylostomatidae</taxon>
        <taxon>Ancylostomatinae</taxon>
        <taxon>Ancylostoma</taxon>
    </lineage>
</organism>
<dbReference type="Proteomes" id="UP000054047">
    <property type="component" value="Unassembled WGS sequence"/>
</dbReference>
<keyword evidence="1" id="KW-0732">Signal</keyword>
<reference evidence="2 3" key="1">
    <citation type="submission" date="2013-12" db="EMBL/GenBank/DDBJ databases">
        <title>Draft genome of the parsitic nematode Ancylostoma duodenale.</title>
        <authorList>
            <person name="Mitreva M."/>
        </authorList>
    </citation>
    <scope>NUCLEOTIDE SEQUENCE [LARGE SCALE GENOMIC DNA]</scope>
    <source>
        <strain evidence="2 3">Zhejiang</strain>
    </source>
</reference>
<dbReference type="AlphaFoldDB" id="A0A0C2C3W5"/>